<keyword evidence="3" id="KW-1185">Reference proteome</keyword>
<dbReference type="CDD" id="cd06257">
    <property type="entry name" value="DnaJ"/>
    <property type="match status" value="1"/>
</dbReference>
<organism evidence="2 3">
    <name type="scientific">Tumidithrix elongata BACA0141</name>
    <dbReference type="NCBI Taxonomy" id="2716417"/>
    <lineage>
        <taxon>Bacteria</taxon>
        <taxon>Bacillati</taxon>
        <taxon>Cyanobacteriota</taxon>
        <taxon>Cyanophyceae</taxon>
        <taxon>Pseudanabaenales</taxon>
        <taxon>Pseudanabaenaceae</taxon>
        <taxon>Tumidithrix</taxon>
        <taxon>Tumidithrix elongata</taxon>
    </lineage>
</organism>
<accession>A0AAW9PT38</accession>
<sequence>MSHSTETNTHYHTLGVHYKAAQSDIKRAYRELVKKYHPDCNRNLDNHDHIAAVNNAYEVLSNPQSRASYDRSIGIANIKFVSSGAAKRAKRASSFDEEELLDMWIKQVYEPIISVLSEILDELDDQIDRLADDPFDDELMDNFQTYLEECHNSFMRAQIFFRGIPNPSCAANVASNLYHCLNVLDDGIEEFRFFTLNFDDQHLHTGQELWRRAEEMRSYAQASMQNLRP</sequence>
<dbReference type="SMART" id="SM00271">
    <property type="entry name" value="DnaJ"/>
    <property type="match status" value="1"/>
</dbReference>
<dbReference type="SUPFAM" id="SSF46565">
    <property type="entry name" value="Chaperone J-domain"/>
    <property type="match status" value="1"/>
</dbReference>
<dbReference type="InterPro" id="IPR001623">
    <property type="entry name" value="DnaJ_domain"/>
</dbReference>
<dbReference type="PROSITE" id="PS50076">
    <property type="entry name" value="DNAJ_2"/>
    <property type="match status" value="1"/>
</dbReference>
<evidence type="ECO:0000313" key="2">
    <source>
        <dbReference type="EMBL" id="MEE3717742.1"/>
    </source>
</evidence>
<dbReference type="AlphaFoldDB" id="A0AAW9PT38"/>
<dbReference type="InterPro" id="IPR036869">
    <property type="entry name" value="J_dom_sf"/>
</dbReference>
<dbReference type="PANTHER" id="PTHR44825">
    <property type="match status" value="1"/>
</dbReference>
<evidence type="ECO:0000259" key="1">
    <source>
        <dbReference type="PROSITE" id="PS50076"/>
    </source>
</evidence>
<feature type="domain" description="J" evidence="1">
    <location>
        <begin position="9"/>
        <end position="73"/>
    </location>
</feature>
<dbReference type="PANTHER" id="PTHR44825:SF1">
    <property type="entry name" value="DNAJ HOMOLOG SUBFAMILY C MEMBER 4"/>
    <property type="match status" value="1"/>
</dbReference>
<reference evidence="2" key="1">
    <citation type="submission" date="2024-01" db="EMBL/GenBank/DDBJ databases">
        <title>Bank of Algae and Cyanobacteria of the Azores (BACA) strain genomes.</title>
        <authorList>
            <person name="Luz R."/>
            <person name="Cordeiro R."/>
            <person name="Fonseca A."/>
            <person name="Goncalves V."/>
        </authorList>
    </citation>
    <scope>NUCLEOTIDE SEQUENCE</scope>
    <source>
        <strain evidence="2">BACA0141</strain>
    </source>
</reference>
<proteinExistence type="predicted"/>
<name>A0AAW9PT38_9CYAN</name>
<dbReference type="Proteomes" id="UP001333818">
    <property type="component" value="Unassembled WGS sequence"/>
</dbReference>
<dbReference type="Gene3D" id="1.10.287.110">
    <property type="entry name" value="DnaJ domain"/>
    <property type="match status" value="1"/>
</dbReference>
<dbReference type="RefSeq" id="WP_330484173.1">
    <property type="nucleotide sequence ID" value="NZ_JAZBJZ010000051.1"/>
</dbReference>
<evidence type="ECO:0000313" key="3">
    <source>
        <dbReference type="Proteomes" id="UP001333818"/>
    </source>
</evidence>
<dbReference type="InterPro" id="IPR052763">
    <property type="entry name" value="DnaJ_C4"/>
</dbReference>
<dbReference type="PRINTS" id="PR00625">
    <property type="entry name" value="JDOMAIN"/>
</dbReference>
<comment type="caution">
    <text evidence="2">The sequence shown here is derived from an EMBL/GenBank/DDBJ whole genome shotgun (WGS) entry which is preliminary data.</text>
</comment>
<dbReference type="EMBL" id="JAZBJZ010000051">
    <property type="protein sequence ID" value="MEE3717742.1"/>
    <property type="molecule type" value="Genomic_DNA"/>
</dbReference>
<gene>
    <name evidence="2" type="ORF">V2H45_13455</name>
</gene>
<protein>
    <submittedName>
        <fullName evidence="2">DnaJ domain-containing protein</fullName>
    </submittedName>
</protein>
<dbReference type="Pfam" id="PF00226">
    <property type="entry name" value="DnaJ"/>
    <property type="match status" value="1"/>
</dbReference>